<dbReference type="InterPro" id="IPR019164">
    <property type="entry name" value="TMEM147"/>
</dbReference>
<gene>
    <name evidence="12" type="ORF">M0811_09547</name>
</gene>
<dbReference type="EMBL" id="JAPDFW010000082">
    <property type="protein sequence ID" value="KAJ5072167.1"/>
    <property type="molecule type" value="Genomic_DNA"/>
</dbReference>
<evidence type="ECO:0000256" key="6">
    <source>
        <dbReference type="ARBA" id="ARBA00022989"/>
    </source>
</evidence>
<comment type="similarity">
    <text evidence="8">Belongs to the TMEM147 family.</text>
</comment>
<sequence>MGFVYLSTCISILVSVPFMFYKHNLVSRFQTTTYLYGISAYVITIIIKLGLMATFLPDQETEEKITISFKIISAIMLFIIELLDFIGMYWLIKFLKINERGTPLLAFSWGSSESFFSKFLILWIGTLKTQFDWKFLLLAISSNIKFILYSLLAPICWCMSKYKISPKILKPIFWWIVAYVSIPFLDHLSKGFLGSISEWVSLFFQSILTFYLWKQSSIILKLQSKFETTNENLKKAEKF</sequence>
<keyword evidence="7 11" id="KW-0472">Membrane</keyword>
<comment type="subcellular location">
    <subcellularLocation>
        <location evidence="2">Cell membrane</location>
        <topology evidence="2">Multi-pass membrane protein</topology>
    </subcellularLocation>
    <subcellularLocation>
        <location evidence="1">Endoplasmic reticulum membrane</location>
        <topology evidence="1">Multi-pass membrane protein</topology>
    </subcellularLocation>
</comment>
<proteinExistence type="inferred from homology"/>
<evidence type="ECO:0000256" key="10">
    <source>
        <dbReference type="ARBA" id="ARBA00034899"/>
    </source>
</evidence>
<feature type="transmembrane region" description="Helical" evidence="11">
    <location>
        <begin position="136"/>
        <end position="156"/>
    </location>
</feature>
<evidence type="ECO:0000256" key="9">
    <source>
        <dbReference type="ARBA" id="ARBA00034846"/>
    </source>
</evidence>
<keyword evidence="13" id="KW-1185">Reference proteome</keyword>
<dbReference type="GO" id="GO:0005789">
    <property type="term" value="C:endoplasmic reticulum membrane"/>
    <property type="evidence" value="ECO:0007669"/>
    <property type="project" value="UniProtKB-SubCell"/>
</dbReference>
<evidence type="ECO:0000256" key="2">
    <source>
        <dbReference type="ARBA" id="ARBA00004651"/>
    </source>
</evidence>
<keyword evidence="6 11" id="KW-1133">Transmembrane helix</keyword>
<evidence type="ECO:0000256" key="11">
    <source>
        <dbReference type="SAM" id="Phobius"/>
    </source>
</evidence>
<evidence type="ECO:0000256" key="4">
    <source>
        <dbReference type="ARBA" id="ARBA00022692"/>
    </source>
</evidence>
<feature type="transmembrane region" description="Helical" evidence="11">
    <location>
        <begin position="33"/>
        <end position="55"/>
    </location>
</feature>
<feature type="transmembrane region" description="Helical" evidence="11">
    <location>
        <begin position="191"/>
        <end position="213"/>
    </location>
</feature>
<dbReference type="OrthoDB" id="9993532at2759"/>
<evidence type="ECO:0000313" key="13">
    <source>
        <dbReference type="Proteomes" id="UP001149090"/>
    </source>
</evidence>
<keyword evidence="3" id="KW-1003">Cell membrane</keyword>
<dbReference type="PANTHER" id="PTHR12869">
    <property type="entry name" value="SMALL SEVEN TRANSMEMBRANE DOMAIN-CONTAINING PROTEIN"/>
    <property type="match status" value="1"/>
</dbReference>
<protein>
    <recommendedName>
        <fullName evidence="9">BOS complex subunit TMEM147</fullName>
    </recommendedName>
    <alternativeName>
        <fullName evidence="10">Transmembrane protein 147</fullName>
    </alternativeName>
</protein>
<accession>A0A9Q0LFX9</accession>
<evidence type="ECO:0000256" key="8">
    <source>
        <dbReference type="ARBA" id="ARBA00034739"/>
    </source>
</evidence>
<organism evidence="12 13">
    <name type="scientific">Anaeramoeba ignava</name>
    <name type="common">Anaerobic marine amoeba</name>
    <dbReference type="NCBI Taxonomy" id="1746090"/>
    <lineage>
        <taxon>Eukaryota</taxon>
        <taxon>Metamonada</taxon>
        <taxon>Anaeramoebidae</taxon>
        <taxon>Anaeramoeba</taxon>
    </lineage>
</organism>
<dbReference type="OMA" id="DWRHIIS"/>
<feature type="transmembrane region" description="Helical" evidence="11">
    <location>
        <begin position="168"/>
        <end position="185"/>
    </location>
</feature>
<keyword evidence="5" id="KW-0256">Endoplasmic reticulum</keyword>
<evidence type="ECO:0000256" key="7">
    <source>
        <dbReference type="ARBA" id="ARBA00023136"/>
    </source>
</evidence>
<feature type="transmembrane region" description="Helical" evidence="11">
    <location>
        <begin position="104"/>
        <end position="124"/>
    </location>
</feature>
<evidence type="ECO:0000313" key="12">
    <source>
        <dbReference type="EMBL" id="KAJ5072167.1"/>
    </source>
</evidence>
<evidence type="ECO:0000256" key="5">
    <source>
        <dbReference type="ARBA" id="ARBA00022824"/>
    </source>
</evidence>
<feature type="transmembrane region" description="Helical" evidence="11">
    <location>
        <begin position="5"/>
        <end position="21"/>
    </location>
</feature>
<keyword evidence="4 11" id="KW-0812">Transmembrane</keyword>
<evidence type="ECO:0000256" key="1">
    <source>
        <dbReference type="ARBA" id="ARBA00004477"/>
    </source>
</evidence>
<dbReference type="AlphaFoldDB" id="A0A9Q0LFX9"/>
<dbReference type="Proteomes" id="UP001149090">
    <property type="component" value="Unassembled WGS sequence"/>
</dbReference>
<comment type="caution">
    <text evidence="12">The sequence shown here is derived from an EMBL/GenBank/DDBJ whole genome shotgun (WGS) entry which is preliminary data.</text>
</comment>
<evidence type="ECO:0000256" key="3">
    <source>
        <dbReference type="ARBA" id="ARBA00022475"/>
    </source>
</evidence>
<dbReference type="PANTHER" id="PTHR12869:SF0">
    <property type="entry name" value="BOS COMPLEX SUBUNIT TMEM147"/>
    <property type="match status" value="1"/>
</dbReference>
<dbReference type="GO" id="GO:0005886">
    <property type="term" value="C:plasma membrane"/>
    <property type="evidence" value="ECO:0007669"/>
    <property type="project" value="UniProtKB-SubCell"/>
</dbReference>
<name>A0A9Q0LFX9_ANAIG</name>
<dbReference type="Pfam" id="PF09767">
    <property type="entry name" value="DUF2053"/>
    <property type="match status" value="1"/>
</dbReference>
<reference evidence="12" key="1">
    <citation type="submission" date="2022-10" db="EMBL/GenBank/DDBJ databases">
        <title>Novel sulphate-reducing endosymbionts in the free-living metamonad Anaeramoeba.</title>
        <authorList>
            <person name="Jerlstrom-Hultqvist J."/>
            <person name="Cepicka I."/>
            <person name="Gallot-Lavallee L."/>
            <person name="Salas-Leiva D."/>
            <person name="Curtis B.A."/>
            <person name="Zahonova K."/>
            <person name="Pipaliya S."/>
            <person name="Dacks J."/>
            <person name="Roger A.J."/>
        </authorList>
    </citation>
    <scope>NUCLEOTIDE SEQUENCE</scope>
    <source>
        <strain evidence="12">BMAN</strain>
    </source>
</reference>
<feature type="transmembrane region" description="Helical" evidence="11">
    <location>
        <begin position="67"/>
        <end position="92"/>
    </location>
</feature>